<dbReference type="EMBL" id="CP069620">
    <property type="protein sequence ID" value="UZH54933.1"/>
    <property type="molecule type" value="Genomic_DNA"/>
</dbReference>
<dbReference type="PANTHER" id="PTHR43080:SF2">
    <property type="entry name" value="CBS DOMAIN-CONTAINING PROTEIN"/>
    <property type="match status" value="1"/>
</dbReference>
<evidence type="ECO:0000313" key="5">
    <source>
        <dbReference type="Proteomes" id="UP001163981"/>
    </source>
</evidence>
<dbReference type="PANTHER" id="PTHR43080">
    <property type="entry name" value="CBS DOMAIN-CONTAINING PROTEIN CBSX3, MITOCHONDRIAL"/>
    <property type="match status" value="1"/>
</dbReference>
<evidence type="ECO:0000256" key="1">
    <source>
        <dbReference type="ARBA" id="ARBA00023122"/>
    </source>
</evidence>
<protein>
    <submittedName>
        <fullName evidence="4">CBS domain-containing protein</fullName>
    </submittedName>
</protein>
<feature type="domain" description="CBS" evidence="3">
    <location>
        <begin position="86"/>
        <end position="143"/>
    </location>
</feature>
<dbReference type="Proteomes" id="UP001163981">
    <property type="component" value="Chromosome"/>
</dbReference>
<dbReference type="InterPro" id="IPR051257">
    <property type="entry name" value="Diverse_CBS-Domain"/>
</dbReference>
<dbReference type="RefSeq" id="WP_265163276.1">
    <property type="nucleotide sequence ID" value="NZ_CP069620.1"/>
</dbReference>
<reference evidence="4" key="1">
    <citation type="submission" date="2021-02" db="EMBL/GenBank/DDBJ databases">
        <title>Salinimicrobium sp. nov. isolated from seawater in Tongyeong, Republic of Korea.</title>
        <authorList>
            <person name="Lee S.-J."/>
        </authorList>
    </citation>
    <scope>NUCLEOTIDE SEQUENCE</scope>
    <source>
        <strain evidence="4">HN-2-9-2</strain>
    </source>
</reference>
<evidence type="ECO:0000256" key="2">
    <source>
        <dbReference type="PROSITE-ProRule" id="PRU00703"/>
    </source>
</evidence>
<sequence length="145" mass="16269">MKNDVPVSQIMTKNILRLSLSDNLSTAESLMKKNHIRHLPVVENEHIVGMISLNDLLRISFADATDGGGDDVETAVYEMFTVEQVMTQKVEYISSNHSVADAAKLFLEHEFHALPVVDDDCLTGIVTTTDVIRFFLENEMTKETK</sequence>
<dbReference type="SUPFAM" id="SSF54631">
    <property type="entry name" value="CBS-domain pair"/>
    <property type="match status" value="1"/>
</dbReference>
<dbReference type="SMART" id="SM00116">
    <property type="entry name" value="CBS"/>
    <property type="match status" value="2"/>
</dbReference>
<name>A0ABY6NQW3_9FLAO</name>
<evidence type="ECO:0000259" key="3">
    <source>
        <dbReference type="PROSITE" id="PS51371"/>
    </source>
</evidence>
<keyword evidence="1 2" id="KW-0129">CBS domain</keyword>
<keyword evidence="5" id="KW-1185">Reference proteome</keyword>
<dbReference type="InterPro" id="IPR046342">
    <property type="entry name" value="CBS_dom_sf"/>
</dbReference>
<dbReference type="InterPro" id="IPR000644">
    <property type="entry name" value="CBS_dom"/>
</dbReference>
<evidence type="ECO:0000313" key="4">
    <source>
        <dbReference type="EMBL" id="UZH54933.1"/>
    </source>
</evidence>
<gene>
    <name evidence="4" type="ORF">JRG66_13330</name>
</gene>
<proteinExistence type="predicted"/>
<dbReference type="Gene3D" id="3.10.580.10">
    <property type="entry name" value="CBS-domain"/>
    <property type="match status" value="1"/>
</dbReference>
<organism evidence="4 5">
    <name type="scientific">Salinimicrobium tongyeongense</name>
    <dbReference type="NCBI Taxonomy" id="2809707"/>
    <lineage>
        <taxon>Bacteria</taxon>
        <taxon>Pseudomonadati</taxon>
        <taxon>Bacteroidota</taxon>
        <taxon>Flavobacteriia</taxon>
        <taxon>Flavobacteriales</taxon>
        <taxon>Flavobacteriaceae</taxon>
        <taxon>Salinimicrobium</taxon>
    </lineage>
</organism>
<dbReference type="Pfam" id="PF00571">
    <property type="entry name" value="CBS"/>
    <property type="match status" value="2"/>
</dbReference>
<dbReference type="CDD" id="cd04584">
    <property type="entry name" value="CBS_pair_AcuB_like"/>
    <property type="match status" value="1"/>
</dbReference>
<feature type="domain" description="CBS" evidence="3">
    <location>
        <begin position="11"/>
        <end position="67"/>
    </location>
</feature>
<dbReference type="PROSITE" id="PS51371">
    <property type="entry name" value="CBS"/>
    <property type="match status" value="2"/>
</dbReference>
<accession>A0ABY6NQW3</accession>